<reference evidence="2" key="1">
    <citation type="submission" date="2014-11" db="EMBL/GenBank/DDBJ databases">
        <authorList>
            <person name="Amaro Gonzalez C."/>
        </authorList>
    </citation>
    <scope>NUCLEOTIDE SEQUENCE</scope>
</reference>
<organism evidence="2">
    <name type="scientific">Anguilla anguilla</name>
    <name type="common">European freshwater eel</name>
    <name type="synonym">Muraena anguilla</name>
    <dbReference type="NCBI Taxonomy" id="7936"/>
    <lineage>
        <taxon>Eukaryota</taxon>
        <taxon>Metazoa</taxon>
        <taxon>Chordata</taxon>
        <taxon>Craniata</taxon>
        <taxon>Vertebrata</taxon>
        <taxon>Euteleostomi</taxon>
        <taxon>Actinopterygii</taxon>
        <taxon>Neopterygii</taxon>
        <taxon>Teleostei</taxon>
        <taxon>Anguilliformes</taxon>
        <taxon>Anguillidae</taxon>
        <taxon>Anguilla</taxon>
    </lineage>
</organism>
<name>A0A0E9WMB6_ANGAN</name>
<protein>
    <submittedName>
        <fullName evidence="2">Uncharacterized protein</fullName>
    </submittedName>
</protein>
<feature type="chain" id="PRO_5002434402" evidence="1">
    <location>
        <begin position="21"/>
        <end position="60"/>
    </location>
</feature>
<feature type="signal peptide" evidence="1">
    <location>
        <begin position="1"/>
        <end position="20"/>
    </location>
</feature>
<reference evidence="2" key="2">
    <citation type="journal article" date="2015" name="Fish Shellfish Immunol.">
        <title>Early steps in the European eel (Anguilla anguilla)-Vibrio vulnificus interaction in the gills: Role of the RtxA13 toxin.</title>
        <authorList>
            <person name="Callol A."/>
            <person name="Pajuelo D."/>
            <person name="Ebbesson L."/>
            <person name="Teles M."/>
            <person name="MacKenzie S."/>
            <person name="Amaro C."/>
        </authorList>
    </citation>
    <scope>NUCLEOTIDE SEQUENCE</scope>
</reference>
<sequence>MFLLLCFGSLFCCVTQLCFSFSLRTDDWTFLLRAFCYRAEHPRIITLPPPCFTVGMTFLL</sequence>
<proteinExistence type="predicted"/>
<evidence type="ECO:0000313" key="2">
    <source>
        <dbReference type="EMBL" id="JAH90618.1"/>
    </source>
</evidence>
<dbReference type="EMBL" id="GBXM01017959">
    <property type="protein sequence ID" value="JAH90618.1"/>
    <property type="molecule type" value="Transcribed_RNA"/>
</dbReference>
<evidence type="ECO:0000256" key="1">
    <source>
        <dbReference type="SAM" id="SignalP"/>
    </source>
</evidence>
<keyword evidence="1" id="KW-0732">Signal</keyword>
<dbReference type="AlphaFoldDB" id="A0A0E9WMB6"/>
<accession>A0A0E9WMB6</accession>